<dbReference type="InterPro" id="IPR003141">
    <property type="entry name" value="Pol/His_phosphatase_N"/>
</dbReference>
<keyword evidence="9" id="KW-1185">Reference proteome</keyword>
<organism evidence="8 9">
    <name type="scientific">Streptomyces levis</name>
    <dbReference type="NCBI Taxonomy" id="285566"/>
    <lineage>
        <taxon>Bacteria</taxon>
        <taxon>Bacillati</taxon>
        <taxon>Actinomycetota</taxon>
        <taxon>Actinomycetes</taxon>
        <taxon>Kitasatosporales</taxon>
        <taxon>Streptomycetaceae</taxon>
        <taxon>Streptomyces</taxon>
    </lineage>
</organism>
<evidence type="ECO:0000256" key="4">
    <source>
        <dbReference type="ARBA" id="ARBA00022705"/>
    </source>
</evidence>
<dbReference type="SMART" id="SM00481">
    <property type="entry name" value="POLIIIAc"/>
    <property type="match status" value="1"/>
</dbReference>
<evidence type="ECO:0000256" key="6">
    <source>
        <dbReference type="ARBA" id="ARBA00049244"/>
    </source>
</evidence>
<dbReference type="RefSeq" id="WP_344543060.1">
    <property type="nucleotide sequence ID" value="NZ_BAAATM010000022.1"/>
</dbReference>
<evidence type="ECO:0000256" key="5">
    <source>
        <dbReference type="ARBA" id="ARBA00022932"/>
    </source>
</evidence>
<evidence type="ECO:0000256" key="1">
    <source>
        <dbReference type="ARBA" id="ARBA00012417"/>
    </source>
</evidence>
<keyword evidence="3" id="KW-0548">Nucleotidyltransferase</keyword>
<sequence>MGEKFFHTHVHSKFSAQDALTDIAKMVARAKAYKQPAVALTDHGNMAGTIQLYEAGQKQGLQVFPGLEGYLVDSTQDTKAQRYHIGLLSLTLRGYQALSELSSLSHRRENFHRFPRFDLSHLAQLSEDPRSEDIAVLTGCYFGFVQQSLIHQGYNQAKSVVEMYARWFPNTFVEIQNHNIDHTKTKEPSGWTDEDICDAMVTIADEVGLPVIATQDSHYLDSKDKDAHAMMKRMVYGGAEDEFPGDSFHFASSEWVQEHHDPGHWKKAQEAYQLLLDLHDLEFPPLDQYKTHIPKTVKAPIRTLRKAVYAGLKEFHRAGKLKYVLSRYEKRLEHELDIIEKLKMSGYFVKWIQMIEWLDENNVAREARGSSNGSLVCYLLKITSQDPLQWGLLFERFLSEDRIKPPDIDMDIEDRWRDEFVNYMHKVFGAVQIGTFAELGARENDDKGSVLVTYNAYLRRRYIEEYGKEEGAKKFAYQFGRGVETIAAVRQVDRRDYIGLRRLSRHKVYKSYGVHPAGLLLNGSDLKISDYVPTMLVASSKKTVTQFIGDDVEKLGLLKDDALGQRTLTAMARTQELILEGDYDHEAMGMSQDPHDFSWIPLDDSKTCRFLRQGREKNGIFQFEGWAMAKGARQLGIRNTNDCVLAQALFRPGVNQDMTNLFIERRKHPEARRDIEYPHPAFEEVLKPTFGVPLYQEQGIEILRKLGMDIEGINIFFKVVKDSGKGATERNAERLAEVKKQWAAVCKNNGIEDVAWAWSFLEGFMQYGFNKAHSVGYGVRAYRAAFLKVHFTLEFTAANLETVAGKPSEAQHMKEARHMGISLLQPDINISGPVWTLDRQKNAVRKGLLSIPGIGEMAAREISENAPYDSVEDIIERNSGHAVKGGKQYLKDGSFTSGLLALREAGALSSLGIYRQGH</sequence>
<dbReference type="InterPro" id="IPR004805">
    <property type="entry name" value="DnaE2/DnaE/PolC"/>
</dbReference>
<dbReference type="EC" id="2.7.7.7" evidence="1"/>
<dbReference type="InterPro" id="IPR040982">
    <property type="entry name" value="DNA_pol3_finger"/>
</dbReference>
<reference evidence="8 9" key="1">
    <citation type="journal article" date="2019" name="Int. J. Syst. Evol. Microbiol.">
        <title>The Global Catalogue of Microorganisms (GCM) 10K type strain sequencing project: providing services to taxonomists for standard genome sequencing and annotation.</title>
        <authorList>
            <consortium name="The Broad Institute Genomics Platform"/>
            <consortium name="The Broad Institute Genome Sequencing Center for Infectious Disease"/>
            <person name="Wu L."/>
            <person name="Ma J."/>
        </authorList>
    </citation>
    <scope>NUCLEOTIDE SEQUENCE [LARGE SCALE GENOMIC DNA]</scope>
    <source>
        <strain evidence="8 9">JCM 6924</strain>
    </source>
</reference>
<feature type="domain" description="Polymerase/histidinol phosphatase N-terminal" evidence="7">
    <location>
        <begin position="6"/>
        <end position="73"/>
    </location>
</feature>
<name>A0ABN3P2N4_9ACTN</name>
<dbReference type="Gene3D" id="1.10.150.870">
    <property type="match status" value="1"/>
</dbReference>
<protein>
    <recommendedName>
        <fullName evidence="1">DNA-directed DNA polymerase</fullName>
        <ecNumber evidence="1">2.7.7.7</ecNumber>
    </recommendedName>
</protein>
<dbReference type="Proteomes" id="UP001501095">
    <property type="component" value="Unassembled WGS sequence"/>
</dbReference>
<dbReference type="PANTHER" id="PTHR32294">
    <property type="entry name" value="DNA POLYMERASE III SUBUNIT ALPHA"/>
    <property type="match status" value="1"/>
</dbReference>
<dbReference type="Pfam" id="PF07733">
    <property type="entry name" value="DNA_pol3_alpha"/>
    <property type="match status" value="1"/>
</dbReference>
<dbReference type="InterPro" id="IPR016195">
    <property type="entry name" value="Pol/histidinol_Pase-like"/>
</dbReference>
<evidence type="ECO:0000259" key="7">
    <source>
        <dbReference type="SMART" id="SM00481"/>
    </source>
</evidence>
<keyword evidence="2" id="KW-0808">Transferase</keyword>
<gene>
    <name evidence="8" type="primary">dnaE_2</name>
    <name evidence="8" type="ORF">GCM10010423_65470</name>
</gene>
<dbReference type="EMBL" id="BAAATM010000022">
    <property type="protein sequence ID" value="GAA2555176.1"/>
    <property type="molecule type" value="Genomic_DNA"/>
</dbReference>
<dbReference type="Pfam" id="PF14579">
    <property type="entry name" value="HHH_6"/>
    <property type="match status" value="1"/>
</dbReference>
<evidence type="ECO:0000313" key="9">
    <source>
        <dbReference type="Proteomes" id="UP001501095"/>
    </source>
</evidence>
<dbReference type="InterPro" id="IPR029460">
    <property type="entry name" value="DNAPol_HHH"/>
</dbReference>
<evidence type="ECO:0000256" key="3">
    <source>
        <dbReference type="ARBA" id="ARBA00022695"/>
    </source>
</evidence>
<evidence type="ECO:0000256" key="2">
    <source>
        <dbReference type="ARBA" id="ARBA00022679"/>
    </source>
</evidence>
<accession>A0ABN3P2N4</accession>
<dbReference type="InterPro" id="IPR011708">
    <property type="entry name" value="DNA_pol3_alpha_NTPase_dom"/>
</dbReference>
<dbReference type="Gene3D" id="3.20.20.140">
    <property type="entry name" value="Metal-dependent hydrolases"/>
    <property type="match status" value="1"/>
</dbReference>
<comment type="catalytic activity">
    <reaction evidence="6">
        <text>DNA(n) + a 2'-deoxyribonucleoside 5'-triphosphate = DNA(n+1) + diphosphate</text>
        <dbReference type="Rhea" id="RHEA:22508"/>
        <dbReference type="Rhea" id="RHEA-COMP:17339"/>
        <dbReference type="Rhea" id="RHEA-COMP:17340"/>
        <dbReference type="ChEBI" id="CHEBI:33019"/>
        <dbReference type="ChEBI" id="CHEBI:61560"/>
        <dbReference type="ChEBI" id="CHEBI:173112"/>
        <dbReference type="EC" id="2.7.7.7"/>
    </reaction>
</comment>
<evidence type="ECO:0000313" key="8">
    <source>
        <dbReference type="EMBL" id="GAA2555176.1"/>
    </source>
</evidence>
<dbReference type="Pfam" id="PF02811">
    <property type="entry name" value="PHP"/>
    <property type="match status" value="1"/>
</dbReference>
<dbReference type="NCBIfam" id="TIGR00594">
    <property type="entry name" value="polc"/>
    <property type="match status" value="1"/>
</dbReference>
<dbReference type="SUPFAM" id="SSF89550">
    <property type="entry name" value="PHP domain-like"/>
    <property type="match status" value="1"/>
</dbReference>
<dbReference type="InterPro" id="IPR004013">
    <property type="entry name" value="PHP_dom"/>
</dbReference>
<dbReference type="Pfam" id="PF17657">
    <property type="entry name" value="DNA_pol3_finger"/>
    <property type="match status" value="1"/>
</dbReference>
<proteinExistence type="predicted"/>
<comment type="caution">
    <text evidence="8">The sequence shown here is derived from an EMBL/GenBank/DDBJ whole genome shotgun (WGS) entry which is preliminary data.</text>
</comment>
<dbReference type="SUPFAM" id="SSF81585">
    <property type="entry name" value="PsbU/PolX domain-like"/>
    <property type="match status" value="1"/>
</dbReference>
<keyword evidence="4" id="KW-0235">DNA replication</keyword>
<keyword evidence="5" id="KW-0239">DNA-directed DNA polymerase</keyword>